<reference evidence="2 3" key="1">
    <citation type="submission" date="2023-09" db="EMBL/GenBank/DDBJ databases">
        <authorList>
            <person name="Rey-Velasco X."/>
        </authorList>
    </citation>
    <scope>NUCLEOTIDE SEQUENCE [LARGE SCALE GENOMIC DNA]</scope>
    <source>
        <strain evidence="2 3">F188</strain>
    </source>
</reference>
<dbReference type="Pfam" id="PF20376">
    <property type="entry name" value="DUF6671"/>
    <property type="match status" value="1"/>
</dbReference>
<sequence>MFKSRHLLIATKHKKETVLAPLIEKSLGVQCFVPENFDTDSFGAFSGEIERKEGPVSTVRNKCLEAMRIYGYDLGIASEGSFGSHPSIPFLPANEEIVIFIDRKNDLEITANKVEVETNFSTEEIKTWKELVDFANEAQFPSHALLLRSSGETGNVLTKGITDWDHLKARYQKLQKDSNTVFVETDMRALYNPTRMKVIEKAAEVLVEKIKSCCPHCNSPGFGVTAAKTGLPCELCGSPTKSTLSHVYKCGKCSYTIEKEHPFGIRRENPMYCDICNP</sequence>
<proteinExistence type="predicted"/>
<evidence type="ECO:0000313" key="2">
    <source>
        <dbReference type="EMBL" id="MDT0688796.1"/>
    </source>
</evidence>
<dbReference type="Proteomes" id="UP001261624">
    <property type="component" value="Unassembled WGS sequence"/>
</dbReference>
<dbReference type="InterPro" id="IPR046612">
    <property type="entry name" value="DUF6671"/>
</dbReference>
<dbReference type="RefSeq" id="WP_311681159.1">
    <property type="nucleotide sequence ID" value="NZ_JAVRHM010000002.1"/>
</dbReference>
<evidence type="ECO:0000259" key="1">
    <source>
        <dbReference type="Pfam" id="PF20376"/>
    </source>
</evidence>
<feature type="domain" description="DUF6671" evidence="1">
    <location>
        <begin position="62"/>
        <end position="278"/>
    </location>
</feature>
<gene>
    <name evidence="2" type="ORF">RM549_03320</name>
</gene>
<comment type="caution">
    <text evidence="2">The sequence shown here is derived from an EMBL/GenBank/DDBJ whole genome shotgun (WGS) entry which is preliminary data.</text>
</comment>
<keyword evidence="3" id="KW-1185">Reference proteome</keyword>
<dbReference type="EMBL" id="JAVRHM010000002">
    <property type="protein sequence ID" value="MDT0688796.1"/>
    <property type="molecule type" value="Genomic_DNA"/>
</dbReference>
<evidence type="ECO:0000313" key="3">
    <source>
        <dbReference type="Proteomes" id="UP001261624"/>
    </source>
</evidence>
<accession>A0ABU3DYJ7</accession>
<name>A0ABU3DYJ7_9FLAO</name>
<protein>
    <recommendedName>
        <fullName evidence="1">DUF6671 domain-containing protein</fullName>
    </recommendedName>
</protein>
<organism evidence="2 3">
    <name type="scientific">Autumnicola patrickiae</name>
    <dbReference type="NCBI Taxonomy" id="3075591"/>
    <lineage>
        <taxon>Bacteria</taxon>
        <taxon>Pseudomonadati</taxon>
        <taxon>Bacteroidota</taxon>
        <taxon>Flavobacteriia</taxon>
        <taxon>Flavobacteriales</taxon>
        <taxon>Flavobacteriaceae</taxon>
        <taxon>Autumnicola</taxon>
    </lineage>
</organism>